<reference evidence="2" key="1">
    <citation type="journal article" date="2019" name="Int. J. Syst. Evol. Microbiol.">
        <title>The Global Catalogue of Microorganisms (GCM) 10K type strain sequencing project: providing services to taxonomists for standard genome sequencing and annotation.</title>
        <authorList>
            <consortium name="The Broad Institute Genomics Platform"/>
            <consortium name="The Broad Institute Genome Sequencing Center for Infectious Disease"/>
            <person name="Wu L."/>
            <person name="Ma J."/>
        </authorList>
    </citation>
    <scope>NUCLEOTIDE SEQUENCE [LARGE SCALE GENOMIC DNA]</scope>
    <source>
        <strain evidence="2">CCUG 62953</strain>
    </source>
</reference>
<sequence>MAVVFAQSHDIPSFKLSMPEAALIAHQRLYEYLDDLDRTVLLRLAREERSISERGLYTLAPEIPSDLLPKSIDLVTPAPPPDFREYTRRNIFIVSERFKACVDAAGGAGQNFHPLTLEPRFSGEVRPREARPPYAYYFWVIDTVLDAVCTEGAWAGGVKPVARGSENLALATGDGSGSRSRCAVRAAAIDGHPAWFDMRHTQPFVSDAVWQNLTDAGVSGMLAQSEWAEV</sequence>
<dbReference type="EMBL" id="JBHTMU010000018">
    <property type="protein sequence ID" value="MFD1343025.1"/>
    <property type="molecule type" value="Genomic_DNA"/>
</dbReference>
<keyword evidence="2" id="KW-1185">Reference proteome</keyword>
<evidence type="ECO:0000313" key="2">
    <source>
        <dbReference type="Proteomes" id="UP001597135"/>
    </source>
</evidence>
<dbReference type="Proteomes" id="UP001597135">
    <property type="component" value="Unassembled WGS sequence"/>
</dbReference>
<comment type="caution">
    <text evidence="1">The sequence shown here is derived from an EMBL/GenBank/DDBJ whole genome shotgun (WGS) entry which is preliminary data.</text>
</comment>
<dbReference type="RefSeq" id="WP_386803603.1">
    <property type="nucleotide sequence ID" value="NZ_JBHTMU010000018.1"/>
</dbReference>
<proteinExistence type="predicted"/>
<name>A0ABW3ZIN8_9RHOB</name>
<accession>A0ABW3ZIN8</accession>
<organism evidence="1 2">
    <name type="scientific">Litorisediminicola beolgyonensis</name>
    <dbReference type="NCBI Taxonomy" id="1173614"/>
    <lineage>
        <taxon>Bacteria</taxon>
        <taxon>Pseudomonadati</taxon>
        <taxon>Pseudomonadota</taxon>
        <taxon>Alphaproteobacteria</taxon>
        <taxon>Rhodobacterales</taxon>
        <taxon>Paracoccaceae</taxon>
        <taxon>Litorisediminicola</taxon>
    </lineage>
</organism>
<protein>
    <submittedName>
        <fullName evidence="1">Uncharacterized protein</fullName>
    </submittedName>
</protein>
<gene>
    <name evidence="1" type="ORF">ACFQ4E_11395</name>
</gene>
<evidence type="ECO:0000313" key="1">
    <source>
        <dbReference type="EMBL" id="MFD1343025.1"/>
    </source>
</evidence>